<dbReference type="PANTHER" id="PTHR10853">
    <property type="entry name" value="PELOTA"/>
    <property type="match status" value="1"/>
</dbReference>
<dbReference type="Gene3D" id="3.30.1330.30">
    <property type="match status" value="1"/>
</dbReference>
<dbReference type="Pfam" id="PF26356">
    <property type="entry name" value="Pelota_N"/>
    <property type="match status" value="1"/>
</dbReference>
<evidence type="ECO:0000259" key="6">
    <source>
        <dbReference type="SMART" id="SM01194"/>
    </source>
</evidence>
<dbReference type="Proteomes" id="UP000095287">
    <property type="component" value="Unplaced"/>
</dbReference>
<dbReference type="InterPro" id="IPR042226">
    <property type="entry name" value="eFR1_2_sf"/>
</dbReference>
<dbReference type="InterPro" id="IPR005141">
    <property type="entry name" value="eRF1_2"/>
</dbReference>
<name>A0A1I7Y1K4_9BILA</name>
<keyword evidence="7" id="KW-1185">Reference proteome</keyword>
<dbReference type="AlphaFoldDB" id="A0A1I7Y1K4"/>
<dbReference type="GO" id="GO:0070966">
    <property type="term" value="P:nuclear-transcribed mRNA catabolic process, no-go decay"/>
    <property type="evidence" value="ECO:0007669"/>
    <property type="project" value="InterPro"/>
</dbReference>
<keyword evidence="5" id="KW-0479">Metal-binding</keyword>
<comment type="subcellular location">
    <subcellularLocation>
        <location evidence="2">Cytoplasm</location>
    </subcellularLocation>
</comment>
<dbReference type="SUPFAM" id="SSF159065">
    <property type="entry name" value="Dom34/Pelota N-terminal domain-like"/>
    <property type="match status" value="1"/>
</dbReference>
<evidence type="ECO:0000256" key="2">
    <source>
        <dbReference type="ARBA" id="ARBA00004496"/>
    </source>
</evidence>
<accession>A0A1I7Y1K4</accession>
<dbReference type="SMART" id="SM01194">
    <property type="entry name" value="eRF1_1"/>
    <property type="match status" value="1"/>
</dbReference>
<dbReference type="GO" id="GO:0070651">
    <property type="term" value="P:nonfunctional rRNA decay"/>
    <property type="evidence" value="ECO:0007669"/>
    <property type="project" value="TreeGrafter"/>
</dbReference>
<dbReference type="InterPro" id="IPR058547">
    <property type="entry name" value="Pelota_N"/>
</dbReference>
<evidence type="ECO:0000256" key="4">
    <source>
        <dbReference type="ARBA" id="ARBA00022490"/>
    </source>
</evidence>
<dbReference type="InterPro" id="IPR004405">
    <property type="entry name" value="TF_pelota"/>
</dbReference>
<feature type="domain" description="eRF1/Pelota-like N-terminal" evidence="6">
    <location>
        <begin position="1"/>
        <end position="122"/>
    </location>
</feature>
<dbReference type="GO" id="GO:0005737">
    <property type="term" value="C:cytoplasm"/>
    <property type="evidence" value="ECO:0007669"/>
    <property type="project" value="UniProtKB-SubCell"/>
</dbReference>
<dbReference type="Gene3D" id="2.30.30.870">
    <property type="entry name" value="Pelota, domain A"/>
    <property type="match status" value="1"/>
</dbReference>
<evidence type="ECO:0000313" key="7">
    <source>
        <dbReference type="Proteomes" id="UP000095287"/>
    </source>
</evidence>
<organism evidence="7 8">
    <name type="scientific">Steinernema glaseri</name>
    <dbReference type="NCBI Taxonomy" id="37863"/>
    <lineage>
        <taxon>Eukaryota</taxon>
        <taxon>Metazoa</taxon>
        <taxon>Ecdysozoa</taxon>
        <taxon>Nematoda</taxon>
        <taxon>Chromadorea</taxon>
        <taxon>Rhabditida</taxon>
        <taxon>Tylenchina</taxon>
        <taxon>Panagrolaimomorpha</taxon>
        <taxon>Strongyloidoidea</taxon>
        <taxon>Steinernematidae</taxon>
        <taxon>Steinernema</taxon>
    </lineage>
</organism>
<dbReference type="GO" id="GO:0046872">
    <property type="term" value="F:metal ion binding"/>
    <property type="evidence" value="ECO:0007669"/>
    <property type="project" value="UniProtKB-KW"/>
</dbReference>
<dbReference type="InterPro" id="IPR005140">
    <property type="entry name" value="eRF1_Pelota-like_N"/>
</dbReference>
<sequence length="379" mass="43447">MKLLSRHSSKSHDCVEMICETVHDVFHIYNLVRVGDIVRSSAYRRISGNYRSHCEYVIRVSEITAFDQRTGQLSLKGMLCEPNKYCHYGELHTIFLETGQKFELRKEHWDKLDLRRLDESLGINRHPDVAILLAHTGLANLCLVSSSVTSWKTPVHVVVPHKRKDFIAVHEMRMEKFISMTVNLFLKHVDMKAVKRVIIAADYALRDKIYNALLAAGGQLACNAVMDHKWKIIRAQASSGFRHSLAEVLSDKTVKEALKDCQFQNEFEAIDQFYEMMHMNEYRAVFGFTHVYFFSDHIKTLLISDELIRLSTPELRSRIIHTIESVEQMGGTVTVISAMHVGGEKLRPLRHIAAILHYEVTDIDVVPMSDDEDAAHDEA</sequence>
<dbReference type="InterPro" id="IPR005142">
    <property type="entry name" value="eRF1_3"/>
</dbReference>
<protein>
    <submittedName>
        <fullName evidence="8">ERF1_1 domain-containing protein</fullName>
    </submittedName>
</protein>
<dbReference type="InterPro" id="IPR029064">
    <property type="entry name" value="Ribosomal_eL30-like_sf"/>
</dbReference>
<dbReference type="PANTHER" id="PTHR10853:SF0">
    <property type="entry name" value="PROTEIN PELOTA HOMOLOG"/>
    <property type="match status" value="1"/>
</dbReference>
<comment type="similarity">
    <text evidence="3">Belongs to the eukaryotic release factor 1 family. Pelota subfamily.</text>
</comment>
<comment type="cofactor">
    <cofactor evidence="1">
        <name>a divalent metal cation</name>
        <dbReference type="ChEBI" id="CHEBI:60240"/>
    </cofactor>
</comment>
<dbReference type="WBParaSite" id="L893_g11513.t1">
    <property type="protein sequence ID" value="L893_g11513.t1"/>
    <property type="gene ID" value="L893_g11513"/>
</dbReference>
<dbReference type="SUPFAM" id="SSF55315">
    <property type="entry name" value="L30e-like"/>
    <property type="match status" value="1"/>
</dbReference>
<evidence type="ECO:0000313" key="8">
    <source>
        <dbReference type="WBParaSite" id="L893_g11513.t1"/>
    </source>
</evidence>
<evidence type="ECO:0000256" key="3">
    <source>
        <dbReference type="ARBA" id="ARBA00009504"/>
    </source>
</evidence>
<dbReference type="InterPro" id="IPR038069">
    <property type="entry name" value="Pelota/DOM34_N"/>
</dbReference>
<dbReference type="Pfam" id="PF03464">
    <property type="entry name" value="eRF1_2"/>
    <property type="match status" value="1"/>
</dbReference>
<proteinExistence type="inferred from homology"/>
<dbReference type="GO" id="GO:0071025">
    <property type="term" value="P:RNA surveillance"/>
    <property type="evidence" value="ECO:0007669"/>
    <property type="project" value="InterPro"/>
</dbReference>
<reference evidence="8" key="1">
    <citation type="submission" date="2016-11" db="UniProtKB">
        <authorList>
            <consortium name="WormBaseParasite"/>
        </authorList>
    </citation>
    <scope>IDENTIFICATION</scope>
</reference>
<dbReference type="SUPFAM" id="SSF53137">
    <property type="entry name" value="Translational machinery components"/>
    <property type="match status" value="1"/>
</dbReference>
<dbReference type="GO" id="GO:0032790">
    <property type="term" value="P:ribosome disassembly"/>
    <property type="evidence" value="ECO:0007669"/>
    <property type="project" value="TreeGrafter"/>
</dbReference>
<dbReference type="Pfam" id="PF03465">
    <property type="entry name" value="eRF1_3"/>
    <property type="match status" value="1"/>
</dbReference>
<dbReference type="Gene3D" id="3.30.420.60">
    <property type="entry name" value="eRF1 domain 2"/>
    <property type="match status" value="1"/>
</dbReference>
<evidence type="ECO:0000256" key="1">
    <source>
        <dbReference type="ARBA" id="ARBA00001968"/>
    </source>
</evidence>
<keyword evidence="4" id="KW-0963">Cytoplasm</keyword>
<dbReference type="GO" id="GO:0070481">
    <property type="term" value="P:nuclear-transcribed mRNA catabolic process, non-stop decay"/>
    <property type="evidence" value="ECO:0007669"/>
    <property type="project" value="InterPro"/>
</dbReference>
<evidence type="ECO:0000256" key="5">
    <source>
        <dbReference type="ARBA" id="ARBA00022723"/>
    </source>
</evidence>